<feature type="domain" description="Oxidoreductase DRL-like catalytic" evidence="2">
    <location>
        <begin position="159"/>
        <end position="319"/>
    </location>
</feature>
<reference evidence="3 4" key="1">
    <citation type="journal article" date="2012" name="J. Bacteriol.">
        <title>Draft Genome Sequence of Cecembia lonarensis Strain LW9T, Isolated from Lonar Lake, a Haloalkaline Lake in India.</title>
        <authorList>
            <person name="Shivaji S."/>
            <person name="Ara S."/>
            <person name="Singh A."/>
            <person name="Pinnaka A.K."/>
        </authorList>
    </citation>
    <scope>NUCLEOTIDE SEQUENCE [LARGE SCALE GENOMIC DNA]</scope>
    <source>
        <strain evidence="3 4">LW9</strain>
    </source>
</reference>
<evidence type="ECO:0000313" key="4">
    <source>
        <dbReference type="Proteomes" id="UP000004478"/>
    </source>
</evidence>
<dbReference type="CDD" id="cd11616">
    <property type="entry name" value="SAF_DH_OX_like"/>
    <property type="match status" value="1"/>
</dbReference>
<organism evidence="3 4">
    <name type="scientific">Cecembia lonarensis (strain CCUG 58316 / KCTC 22772 / LW9)</name>
    <dbReference type="NCBI Taxonomy" id="1225176"/>
    <lineage>
        <taxon>Bacteria</taxon>
        <taxon>Pseudomonadati</taxon>
        <taxon>Bacteroidota</taxon>
        <taxon>Cytophagia</taxon>
        <taxon>Cytophagales</taxon>
        <taxon>Cyclobacteriaceae</taxon>
        <taxon>Cecembia</taxon>
    </lineage>
</organism>
<accession>K1M544</accession>
<dbReference type="InterPro" id="IPR048423">
    <property type="entry name" value="DRL_cat"/>
</dbReference>
<feature type="domain" description="Gfo/Idh/MocA-like oxidoreductase N-terminal" evidence="1">
    <location>
        <begin position="18"/>
        <end position="129"/>
    </location>
</feature>
<dbReference type="PANTHER" id="PTHR37850:SF1">
    <property type="entry name" value="SAF DOMAIN PROTEIN"/>
    <property type="match status" value="1"/>
</dbReference>
<protein>
    <submittedName>
        <fullName evidence="3">Putative homoserine dehydrogenase</fullName>
    </submittedName>
</protein>
<dbReference type="AlphaFoldDB" id="K1M544"/>
<dbReference type="PANTHER" id="PTHR37850">
    <property type="entry name" value="STRU PROTEIN"/>
    <property type="match status" value="1"/>
</dbReference>
<dbReference type="OrthoDB" id="9777844at2"/>
<evidence type="ECO:0000259" key="1">
    <source>
        <dbReference type="Pfam" id="PF01408"/>
    </source>
</evidence>
<dbReference type="InterPro" id="IPR000683">
    <property type="entry name" value="Gfo/Idh/MocA-like_OxRdtase_N"/>
</dbReference>
<dbReference type="Proteomes" id="UP000004478">
    <property type="component" value="Unassembled WGS sequence"/>
</dbReference>
<dbReference type="EMBL" id="AMGM01000001">
    <property type="protein sequence ID" value="EKB51319.1"/>
    <property type="molecule type" value="Genomic_DNA"/>
</dbReference>
<proteinExistence type="predicted"/>
<sequence length="426" mass="47077">MILTDKALEKRARNNNPIKVGMIGAGEMAKGMINQIFHYTPGMEVTAIYNRTPSRVETVLNALNIPEFEHSNNLEDATRIIQEGKIWITSDIDSFLSFDGLDVVVESTGSIEFGAETLLKAFEKGKHVLSFNAELDSTLGPILYKKSKELGVKYSLGDGDQPGVTMNLYRYVKGMGFEPRVCGNIKGMLDYYRTPATQKGFADSWGMQPEMATNFADGTKVAFEQSCIANATGMKVAKRGMLGYQYDGHVDEMTGMFDLEQIRSLGGIVDFVIGSKPSPGVFVFAEAKDPYSIKYLKYGKLGDGPLYSFYVPFHLLFFDIASSICRLIDFDDPVIVPKNGPVVDVVTVAKTDLKPGDRLDGIGGFKAYGLCENHDTALQEKLLPMGLSHGCIVKNNIQKDQTITFADVELPQGRLIDHLWLEQNKI</sequence>
<gene>
    <name evidence="3" type="ORF">B879_00113</name>
</gene>
<dbReference type="Pfam" id="PF21135">
    <property type="entry name" value="DRL_cat"/>
    <property type="match status" value="1"/>
</dbReference>
<dbReference type="InterPro" id="IPR036291">
    <property type="entry name" value="NAD(P)-bd_dom_sf"/>
</dbReference>
<dbReference type="GO" id="GO:0000166">
    <property type="term" value="F:nucleotide binding"/>
    <property type="evidence" value="ECO:0007669"/>
    <property type="project" value="InterPro"/>
</dbReference>
<evidence type="ECO:0000259" key="2">
    <source>
        <dbReference type="Pfam" id="PF21135"/>
    </source>
</evidence>
<dbReference type="Pfam" id="PF01408">
    <property type="entry name" value="GFO_IDH_MocA"/>
    <property type="match status" value="1"/>
</dbReference>
<dbReference type="PATRIC" id="fig|1225176.3.peg.117"/>
<keyword evidence="4" id="KW-1185">Reference proteome</keyword>
<name>K1M544_CECL9</name>
<evidence type="ECO:0000313" key="3">
    <source>
        <dbReference type="EMBL" id="EKB51319.1"/>
    </source>
</evidence>
<dbReference type="RefSeq" id="WP_009183167.1">
    <property type="nucleotide sequence ID" value="NZ_AMGM01000001.1"/>
</dbReference>
<dbReference type="SUPFAM" id="SSF51735">
    <property type="entry name" value="NAD(P)-binding Rossmann-fold domains"/>
    <property type="match status" value="1"/>
</dbReference>
<comment type="caution">
    <text evidence="3">The sequence shown here is derived from an EMBL/GenBank/DDBJ whole genome shotgun (WGS) entry which is preliminary data.</text>
</comment>
<dbReference type="Gene3D" id="3.40.50.720">
    <property type="entry name" value="NAD(P)-binding Rossmann-like Domain"/>
    <property type="match status" value="1"/>
</dbReference>